<feature type="region of interest" description="Disordered" evidence="6">
    <location>
        <begin position="482"/>
        <end position="501"/>
    </location>
</feature>
<dbReference type="Gene3D" id="3.30.200.20">
    <property type="entry name" value="Phosphorylase Kinase, domain 1"/>
    <property type="match status" value="1"/>
</dbReference>
<feature type="region of interest" description="Disordered" evidence="6">
    <location>
        <begin position="388"/>
        <end position="430"/>
    </location>
</feature>
<dbReference type="SMART" id="SM00220">
    <property type="entry name" value="S_TKc"/>
    <property type="match status" value="1"/>
</dbReference>
<keyword evidence="7" id="KW-1133">Transmembrane helix</keyword>
<organism evidence="9">
    <name type="scientific">Vitiosangium cumulatum</name>
    <dbReference type="NCBI Taxonomy" id="1867796"/>
    <lineage>
        <taxon>Bacteria</taxon>
        <taxon>Pseudomonadati</taxon>
        <taxon>Myxococcota</taxon>
        <taxon>Myxococcia</taxon>
        <taxon>Myxococcales</taxon>
        <taxon>Cystobacterineae</taxon>
        <taxon>Archangiaceae</taxon>
        <taxon>Vitiosangium</taxon>
    </lineage>
</organism>
<dbReference type="AlphaFoldDB" id="A0A7D5BPN6"/>
<gene>
    <name evidence="9" type="primary">sora22</name>
</gene>
<dbReference type="InterPro" id="IPR008271">
    <property type="entry name" value="Ser/Thr_kinase_AS"/>
</dbReference>
<dbReference type="Pfam" id="PF00069">
    <property type="entry name" value="Pkinase"/>
    <property type="match status" value="1"/>
</dbReference>
<reference evidence="9" key="1">
    <citation type="journal article" date="2020" name="Molecules">
        <title>2-Hydroxysorangiadenosine: Structure and Biosynthesis of a Myxobacterial Sesquiterpene-Nucleoside.</title>
        <authorList>
            <person name="Okoth D.A."/>
            <person name="Hug J.J."/>
            <person name="Garcia R."/>
            <person name="Sproer C."/>
            <person name="Overmann J."/>
            <person name="Muller R."/>
        </authorList>
    </citation>
    <scope>NUCLEOTIDE SEQUENCE</scope>
    <source>
        <strain evidence="9">MCy10943</strain>
    </source>
</reference>
<feature type="transmembrane region" description="Helical" evidence="7">
    <location>
        <begin position="363"/>
        <end position="380"/>
    </location>
</feature>
<keyword evidence="4 9" id="KW-0418">Kinase</keyword>
<dbReference type="PROSITE" id="PS50011">
    <property type="entry name" value="PROTEIN_KINASE_DOM"/>
    <property type="match status" value="1"/>
</dbReference>
<keyword evidence="3" id="KW-0547">Nucleotide-binding</keyword>
<dbReference type="CDD" id="cd14014">
    <property type="entry name" value="STKc_PknB_like"/>
    <property type="match status" value="1"/>
</dbReference>
<dbReference type="InterPro" id="IPR000719">
    <property type="entry name" value="Prot_kinase_dom"/>
</dbReference>
<dbReference type="SUPFAM" id="SSF56112">
    <property type="entry name" value="Protein kinase-like (PK-like)"/>
    <property type="match status" value="1"/>
</dbReference>
<dbReference type="GO" id="GO:0004674">
    <property type="term" value="F:protein serine/threonine kinase activity"/>
    <property type="evidence" value="ECO:0007669"/>
    <property type="project" value="UniProtKB-EC"/>
</dbReference>
<evidence type="ECO:0000259" key="8">
    <source>
        <dbReference type="PROSITE" id="PS50011"/>
    </source>
</evidence>
<evidence type="ECO:0000256" key="7">
    <source>
        <dbReference type="SAM" id="Phobius"/>
    </source>
</evidence>
<feature type="domain" description="Protein kinase" evidence="8">
    <location>
        <begin position="19"/>
        <end position="297"/>
    </location>
</feature>
<dbReference type="PROSITE" id="PS00108">
    <property type="entry name" value="PROTEIN_KINASE_ST"/>
    <property type="match status" value="1"/>
</dbReference>
<evidence type="ECO:0000313" key="9">
    <source>
        <dbReference type="EMBL" id="QKW93659.1"/>
    </source>
</evidence>
<dbReference type="EMBL" id="MT520811">
    <property type="protein sequence ID" value="QKW93659.1"/>
    <property type="molecule type" value="Genomic_DNA"/>
</dbReference>
<keyword evidence="7" id="KW-0812">Transmembrane</keyword>
<protein>
    <recommendedName>
        <fullName evidence="1">non-specific serine/threonine protein kinase</fullName>
        <ecNumber evidence="1">2.7.11.1</ecNumber>
    </recommendedName>
</protein>
<feature type="compositionally biased region" description="Pro residues" evidence="6">
    <location>
        <begin position="338"/>
        <end position="351"/>
    </location>
</feature>
<accession>A0A7D5BPN6</accession>
<proteinExistence type="predicted"/>
<dbReference type="GO" id="GO:0005524">
    <property type="term" value="F:ATP binding"/>
    <property type="evidence" value="ECO:0007669"/>
    <property type="project" value="UniProtKB-KW"/>
</dbReference>
<keyword evidence="5" id="KW-0067">ATP-binding</keyword>
<evidence type="ECO:0000256" key="4">
    <source>
        <dbReference type="ARBA" id="ARBA00022777"/>
    </source>
</evidence>
<dbReference type="PANTHER" id="PTHR43671">
    <property type="entry name" value="SERINE/THREONINE-PROTEIN KINASE NEK"/>
    <property type="match status" value="1"/>
</dbReference>
<keyword evidence="2" id="KW-0808">Transferase</keyword>
<evidence type="ECO:0000256" key="2">
    <source>
        <dbReference type="ARBA" id="ARBA00022679"/>
    </source>
</evidence>
<evidence type="ECO:0000256" key="1">
    <source>
        <dbReference type="ARBA" id="ARBA00012513"/>
    </source>
</evidence>
<sequence>MSPPQNPHQLRAGHRVRDFLIVRRLGVGGFAFVFLVERDGHRYSLKMAARPASKEDEARVDEWLRREVASLEHLEHPHLLPVLEWSRWPDPEKGYAYFVTPYVSGSTFHVWRWHERATPHRAVGVLCEFLKTLEVLHERGICHRDIKADNLLVREGDDTPFLIDFGAVHLPWARVLTEGLAPGTIYCQPPEAVLFLASLLSDTPPENARMETRPTADLYAVGVLLYETLTNCRPFSTRVPLKRLLADIATTSPLAPGLLAPDAPESLCELTVRLLAKQPERRPASARVVREELERLLAEEGHTAAWQTPAKRPSESAGLREAFPGVDVLEEPREEPPEPGSSIPPEPPPQAPARRVKTRLRRFAALALGLALLGIGWMLLRAEQEPPREGGWRAEPTAPATPAHSEKGTQPVPHSSHPEALETSPTAPPAGSRVCALLTSLLGAATAQFLGCATTPVRPDPIGYLASCPPEARATPVKLGIKPDEQGSFIEPESGTPVSDESIEDGGALNLKPGPVTASMFVEMKGQQLYVKITGNAVTTPHRVYMQFDRLYLPDGTSYPICGVALDGLHQYGIPTYAKLPMHGAKVDPARVDTSPGSVVLNDPRFETVLQGPEGYYMPRVDLAPPDWR</sequence>
<feature type="region of interest" description="Disordered" evidence="6">
    <location>
        <begin position="300"/>
        <end position="355"/>
    </location>
</feature>
<evidence type="ECO:0000256" key="3">
    <source>
        <dbReference type="ARBA" id="ARBA00022741"/>
    </source>
</evidence>
<dbReference type="EC" id="2.7.11.1" evidence="1"/>
<evidence type="ECO:0000256" key="5">
    <source>
        <dbReference type="ARBA" id="ARBA00022840"/>
    </source>
</evidence>
<dbReference type="Gene3D" id="1.10.510.10">
    <property type="entry name" value="Transferase(Phosphotransferase) domain 1"/>
    <property type="match status" value="1"/>
</dbReference>
<evidence type="ECO:0000256" key="6">
    <source>
        <dbReference type="SAM" id="MobiDB-lite"/>
    </source>
</evidence>
<dbReference type="InterPro" id="IPR050660">
    <property type="entry name" value="NEK_Ser/Thr_kinase"/>
</dbReference>
<dbReference type="PANTHER" id="PTHR43671:SF13">
    <property type="entry name" value="SERINE_THREONINE-PROTEIN KINASE NEK2"/>
    <property type="match status" value="1"/>
</dbReference>
<name>A0A7D5BPN6_9BACT</name>
<keyword evidence="7" id="KW-0472">Membrane</keyword>
<dbReference type="InterPro" id="IPR011009">
    <property type="entry name" value="Kinase-like_dom_sf"/>
</dbReference>
<feature type="transmembrane region" description="Helical" evidence="7">
    <location>
        <begin position="20"/>
        <end position="37"/>
    </location>
</feature>